<organism evidence="2 3">
    <name type="scientific">Streptomyces violaceusniger</name>
    <dbReference type="NCBI Taxonomy" id="68280"/>
    <lineage>
        <taxon>Bacteria</taxon>
        <taxon>Bacillati</taxon>
        <taxon>Actinomycetota</taxon>
        <taxon>Actinomycetes</taxon>
        <taxon>Kitasatosporales</taxon>
        <taxon>Streptomycetaceae</taxon>
        <taxon>Streptomyces</taxon>
        <taxon>Streptomyces violaceusniger group</taxon>
    </lineage>
</organism>
<keyword evidence="3" id="KW-1185">Reference proteome</keyword>
<gene>
    <name evidence="2" type="ORF">SVIO_072860</name>
</gene>
<feature type="region of interest" description="Disordered" evidence="1">
    <location>
        <begin position="115"/>
        <end position="151"/>
    </location>
</feature>
<comment type="caution">
    <text evidence="2">The sequence shown here is derived from an EMBL/GenBank/DDBJ whole genome shotgun (WGS) entry which is preliminary data.</text>
</comment>
<proteinExistence type="predicted"/>
<evidence type="ECO:0000256" key="1">
    <source>
        <dbReference type="SAM" id="MobiDB-lite"/>
    </source>
</evidence>
<dbReference type="Proteomes" id="UP000301309">
    <property type="component" value="Unassembled WGS sequence"/>
</dbReference>
<dbReference type="AlphaFoldDB" id="A0A4D4LEX7"/>
<dbReference type="EMBL" id="BJHW01000001">
    <property type="protein sequence ID" value="GDY56663.1"/>
    <property type="molecule type" value="Genomic_DNA"/>
</dbReference>
<evidence type="ECO:0000313" key="3">
    <source>
        <dbReference type="Proteomes" id="UP000301309"/>
    </source>
</evidence>
<evidence type="ECO:0000313" key="2">
    <source>
        <dbReference type="EMBL" id="GDY56663.1"/>
    </source>
</evidence>
<reference evidence="2 3" key="1">
    <citation type="journal article" date="2020" name="Int. J. Syst. Evol. Microbiol.">
        <title>Reclassification of Streptomyces castelarensis and Streptomyces sporoclivatus as later heterotypic synonyms of Streptomyces antimycoticus.</title>
        <authorList>
            <person name="Komaki H."/>
            <person name="Tamura T."/>
        </authorList>
    </citation>
    <scope>NUCLEOTIDE SEQUENCE [LARGE SCALE GENOMIC DNA]</scope>
    <source>
        <strain evidence="2 3">NBRC 13459</strain>
    </source>
</reference>
<accession>A0A4D4LEX7</accession>
<name>A0A4D4LEX7_STRVO</name>
<protein>
    <submittedName>
        <fullName evidence="2">Uncharacterized protein</fullName>
    </submittedName>
</protein>
<sequence>MEVDQAAPLVLGDLGVRQPSDLAETFTRQPDAARQLAAELHDEPVPQLPGMSLPEHRARVVVAARTQRLAESRIVLPMPDVAPSGNTVRAAVRRLTGSAGPHPTILLTARVDRTEAGSGEGGEHPGCSPTSAGISLPPTSPARTRWYVSAR</sequence>